<reference evidence="3 4" key="1">
    <citation type="submission" date="2021-02" db="EMBL/GenBank/DDBJ databases">
        <title>Genome assembly of Pseudopithomyces chartarum.</title>
        <authorList>
            <person name="Jauregui R."/>
            <person name="Singh J."/>
            <person name="Voisey C."/>
        </authorList>
    </citation>
    <scope>NUCLEOTIDE SEQUENCE [LARGE SCALE GENOMIC DNA]</scope>
    <source>
        <strain evidence="3 4">AGR01</strain>
    </source>
</reference>
<keyword evidence="4" id="KW-1185">Reference proteome</keyword>
<evidence type="ECO:0000313" key="4">
    <source>
        <dbReference type="Proteomes" id="UP001280581"/>
    </source>
</evidence>
<comment type="caution">
    <text evidence="3">The sequence shown here is derived from an EMBL/GenBank/DDBJ whole genome shotgun (WGS) entry which is preliminary data.</text>
</comment>
<name>A0AAN6M977_9PLEO</name>
<evidence type="ECO:0000256" key="1">
    <source>
        <dbReference type="SAM" id="Coils"/>
    </source>
</evidence>
<dbReference type="EMBL" id="WVTA01000001">
    <property type="protein sequence ID" value="KAK3216977.1"/>
    <property type="molecule type" value="Genomic_DNA"/>
</dbReference>
<evidence type="ECO:0000256" key="2">
    <source>
        <dbReference type="SAM" id="MobiDB-lite"/>
    </source>
</evidence>
<gene>
    <name evidence="3" type="ORF">GRF29_1g1513758</name>
</gene>
<feature type="coiled-coil region" evidence="1">
    <location>
        <begin position="606"/>
        <end position="680"/>
    </location>
</feature>
<dbReference type="SUPFAM" id="SSF58010">
    <property type="entry name" value="Fibrinogen coiled-coil and central regions"/>
    <property type="match status" value="1"/>
</dbReference>
<protein>
    <submittedName>
        <fullName evidence="3">Uncharacterized protein</fullName>
    </submittedName>
</protein>
<dbReference type="AlphaFoldDB" id="A0AAN6M977"/>
<organism evidence="3 4">
    <name type="scientific">Pseudopithomyces chartarum</name>
    <dbReference type="NCBI Taxonomy" id="1892770"/>
    <lineage>
        <taxon>Eukaryota</taxon>
        <taxon>Fungi</taxon>
        <taxon>Dikarya</taxon>
        <taxon>Ascomycota</taxon>
        <taxon>Pezizomycotina</taxon>
        <taxon>Dothideomycetes</taxon>
        <taxon>Pleosporomycetidae</taxon>
        <taxon>Pleosporales</taxon>
        <taxon>Massarineae</taxon>
        <taxon>Didymosphaeriaceae</taxon>
        <taxon>Pseudopithomyces</taxon>
    </lineage>
</organism>
<accession>A0AAN6M977</accession>
<evidence type="ECO:0000313" key="3">
    <source>
        <dbReference type="EMBL" id="KAK3216977.1"/>
    </source>
</evidence>
<feature type="region of interest" description="Disordered" evidence="2">
    <location>
        <begin position="745"/>
        <end position="765"/>
    </location>
</feature>
<dbReference type="Proteomes" id="UP001280581">
    <property type="component" value="Unassembled WGS sequence"/>
</dbReference>
<keyword evidence="1" id="KW-0175">Coiled coil</keyword>
<feature type="coiled-coil region" evidence="1">
    <location>
        <begin position="536"/>
        <end position="577"/>
    </location>
</feature>
<sequence length="775" mass="87095">MATVDVDLAREIAAIVNSPYPVSPTVSVIQHLGPGPGPPNQHLTTKFVKQNLAHTICTKDALTIRTCIRQLRPCSVAALASNIYEALPIWQGCVELLQRLSNSLRKAQSPEFKDELLSHNVGLLDALLTKANASQRNFDQTLTSPLTGECSMLLLWCFGVVTLAEHPELLHNQDATEHHSASVLNTTQWTTVSGRKLFESSNCDKTIKLVWLSVIWAIRGGNGVSDEDALEGIKIATHTLRLIDPRRREHWVDADATAKQTTQKFLEKLQRKGLNPTIQREALHFYAVASGPHNLSPTVVSLYEALLTKPHAWDGDKACNISFSSIHLYARQLSMPAHQCTHKTGAQVSGRRSGSTISLFEQESTPASGLSLHDWRGQLHAQLDIHASYQRDSLIRAVTQICHDLETRCNTVEGPLRCEREKSCALEAELSQTRMYIESLEQKRVDDNLFLSTLESEKTRLENDNDDLTVRLETLQRDMAESNSQAELALHEAEETYNSKELQLRSTIVQLEEDIELHRKDLAASCEKNNMLSDQHDHLQGCLEEAKAEAEKSKQDAVKLDGLCASLKERLTEAEHEICETKQSVVHKEADLGRIEKKACALQEDLDRTQHKLKQAIEDFEDLQTRYQELSQSSAIALQEVEAQSKIDLELAVSEHAEKHDQLQEVYEHVQKDLEQVQHLIPSLHSKIKKLEYECSTKDKMLEGLRAWKDRVYKSVGFPLEPDPTQDLHGPLYRHACDMQNNLAMEPNATPNDHDAAEGSSSFGTENINWHINTC</sequence>
<feature type="coiled-coil region" evidence="1">
    <location>
        <begin position="451"/>
        <end position="503"/>
    </location>
</feature>
<proteinExistence type="predicted"/>